<gene>
    <name evidence="2" type="ORF">EUGRSUZ_I01658</name>
</gene>
<dbReference type="Gramene" id="KCW55846">
    <property type="protein sequence ID" value="KCW55846"/>
    <property type="gene ID" value="EUGRSUZ_I01658"/>
</dbReference>
<reference evidence="2" key="1">
    <citation type="submission" date="2013-07" db="EMBL/GenBank/DDBJ databases">
        <title>The genome of Eucalyptus grandis.</title>
        <authorList>
            <person name="Schmutz J."/>
            <person name="Hayes R."/>
            <person name="Myburg A."/>
            <person name="Tuskan G."/>
            <person name="Grattapaglia D."/>
            <person name="Rokhsar D.S."/>
        </authorList>
    </citation>
    <scope>NUCLEOTIDE SEQUENCE</scope>
    <source>
        <tissue evidence="2">Leaf extractions</tissue>
    </source>
</reference>
<evidence type="ECO:0000256" key="1">
    <source>
        <dbReference type="SAM" id="MobiDB-lite"/>
    </source>
</evidence>
<evidence type="ECO:0000313" key="2">
    <source>
        <dbReference type="EMBL" id="KCW55846.1"/>
    </source>
</evidence>
<feature type="region of interest" description="Disordered" evidence="1">
    <location>
        <begin position="73"/>
        <end position="99"/>
    </location>
</feature>
<dbReference type="EMBL" id="KK198761">
    <property type="protein sequence ID" value="KCW55846.1"/>
    <property type="molecule type" value="Genomic_DNA"/>
</dbReference>
<proteinExistence type="predicted"/>
<dbReference type="AlphaFoldDB" id="A0A059AQ78"/>
<protein>
    <submittedName>
        <fullName evidence="2">Uncharacterized protein</fullName>
    </submittedName>
</protein>
<dbReference type="InParanoid" id="A0A059AQ78"/>
<sequence length="99" mass="11572">MQHAQIKKSWRRMSQHSRVRLHGEKPAIRVRFGCSQDMVSPCIARRAKKLIKRPNFAHISSVHFQFRSLVRDNRRAQTDRTSANQHRNGKAAKIQISET</sequence>
<accession>A0A059AQ78</accession>
<organism evidence="2">
    <name type="scientific">Eucalyptus grandis</name>
    <name type="common">Flooded gum</name>
    <dbReference type="NCBI Taxonomy" id="71139"/>
    <lineage>
        <taxon>Eukaryota</taxon>
        <taxon>Viridiplantae</taxon>
        <taxon>Streptophyta</taxon>
        <taxon>Embryophyta</taxon>
        <taxon>Tracheophyta</taxon>
        <taxon>Spermatophyta</taxon>
        <taxon>Magnoliopsida</taxon>
        <taxon>eudicotyledons</taxon>
        <taxon>Gunneridae</taxon>
        <taxon>Pentapetalae</taxon>
        <taxon>rosids</taxon>
        <taxon>malvids</taxon>
        <taxon>Myrtales</taxon>
        <taxon>Myrtaceae</taxon>
        <taxon>Myrtoideae</taxon>
        <taxon>Eucalypteae</taxon>
        <taxon>Eucalyptus</taxon>
    </lineage>
</organism>
<name>A0A059AQ78_EUCGR</name>